<dbReference type="EMBL" id="DUGC01000117">
    <property type="protein sequence ID" value="HIH10498.1"/>
    <property type="molecule type" value="Genomic_DNA"/>
</dbReference>
<dbReference type="Proteomes" id="UP000565078">
    <property type="component" value="Unassembled WGS sequence"/>
</dbReference>
<evidence type="ECO:0000313" key="2">
    <source>
        <dbReference type="Proteomes" id="UP000565078"/>
    </source>
</evidence>
<organism evidence="1 2">
    <name type="scientific">Candidatus Iainarchaeum sp</name>
    <dbReference type="NCBI Taxonomy" id="3101447"/>
    <lineage>
        <taxon>Archaea</taxon>
        <taxon>Candidatus Iainarchaeota</taxon>
        <taxon>Candidatus Iainarchaeia</taxon>
        <taxon>Candidatus Iainarchaeales</taxon>
        <taxon>Candidatus Iainarchaeaceae</taxon>
        <taxon>Candidatus Iainarchaeum</taxon>
    </lineage>
</organism>
<accession>A0A7J4IYL8</accession>
<evidence type="ECO:0000313" key="1">
    <source>
        <dbReference type="EMBL" id="HIH10498.1"/>
    </source>
</evidence>
<sequence>MRSPLDSALGTSESMGQKQGLYANTLKRSYSVGPTSLCGEDFCAGFSIEDISEKITTGVVDSYSGQVGGKYRLLFEASSISESPFSASQLSIKDRTSSISIQSYKVKTASGDEKSGQNSASEVSVSVGELSKDSVVAGEISFEAKKDGTVPLDITITSGSGTVSEVYRKTIYIKALAAKKLNIDVLPKVIVPLINNNILVRVTDAESSSPVANAKVALLKDGEAVAGGETDIDGIFAYTLLSPSDASTIGFSADKTGYRATGQEMKVSGNILATSPANLRLSINVGAKEYNTIDAELMNYSQVPLQVEKITISRDFDGFAEIRFTEPSEGTVMAPDGNLSLSGTIRLGPKGVSISKPQIIKGAIGVEVTNSSIDYTWVALIPFELGIGFGDEVDDPECFTVSPSEWKIFGSTKDNRELTVSVINSCMVGGEKVSLRNLSIRVVPTGENPLGTFRATSTIEGSRPVQLDKTLRPIAEILPNEGDSTIKLEFRPEQVMSSKADSKIELQATHLTAHGDQKLTRKMDVSVNINNLNECLEILTNRDITVQSCPYGTGFGNYGNYFSSYSNSRYSAYDPYAVRNGYGTGVPPYIGSQYQSAMPGSSYYDYSNPASAGYQSGYYNSYYPNSQYAAPYYPSSVPAEGMSGNFGSSWNCGTGGFTVRNSCSAPVELSLDSQPGIIVRNRTQKIEPGAQGDVLIEPTNFFGRYALGVKAKVAGSSQPSIDLRTMYVNVTNEFAKNYKDCISVSPSRTLSFNNFIGKPVVLTVYNSCYDQGVFLEATNNAVMFTNSAISNPSDPFNSPLGTSGAKQPMTTAGAAAQYNPPGTGTGPTGPINMIQDWALLGENTTSSANGKVVQQLEFEVVKNLSEYRNRAPPANFFSANAFANIGNLRYFATSGYYAVQGRTNLIVRFSTPSGGMKTTYFPMIIQDFWPLLEYAERLNEQFTTFGDPRFQPNNCINNSALDFRSLGDLPLQQYSTKENGGLFIIKEQGGCGTVDTISEPFNPAEFVDPKSGLRMTVTHDGHEATLTFDDSKWNGKRAEFINVSTISKVSRIAPAGTQIHRFPVNIYIKARDGTAAGPVTGGVAQQYSYACREGETGQSVYTKYGFQHLKLDWRVPGSGNDAGIQKDACDVLAASGSMRSLNDPAAFAAPAFCDGVQASLALTQKISEIKKLAAVLGADSNGQIGTCRPGAGFVCNKDKISSEDMYRYVLMQNKDYAYFLGSDGRVIDLVPLLDERQLGNEPQVKEMKANIAALRSTTPSATDSAHNLTKIIPNGNAAMGKLSELVAAGARFEGAQVVLEVNTDSIDASILPNRKVGDKWYVVGMADYRSLHDNIVSAIGAGKCTDTSCMINGKTITASFLTVLVQNGKWKLTAMNAATLSPAVKALVEKGSVLSEAAKKSVDAVKYRSFADFERSNISPRMYLATDKYDPALWQNFKGSYPDFISQKGIGDVEVSFAQTTQISESSGDYNVLIGYTWAPANTGGTQAANISFKRNRTLKDIDTDNRAAGFASEYEKNVLLTIPFDNAVNAGANISGPNSELLHFNKYSDTDAKLTQARKEQYDNASMPITFIYSNSYDSARRGRIISVSRGAITYSPTDPIKVMATIVKGTQLNPAGVLFEFKSLENGMPRTFPLLLPMKAASSGIGKSAGDIITTAQYKGSALCSERADLEKEYSGIVFGEAPVPAAPAARQPTQYPPQGYGQPNQYPAGQYQPPAVPPQAPIAASGQETGTLTLEGIIFTPTRTAEASGSSMSGISIRCAKESGSAISSQDPIDGTIITPSASMFGQIVELNRRRGGLLTNDYTLKSLLEKIRAGDNGQVCVKADAEALELFWNEGAFLK</sequence>
<proteinExistence type="predicted"/>
<comment type="caution">
    <text evidence="1">The sequence shown here is derived from an EMBL/GenBank/DDBJ whole genome shotgun (WGS) entry which is preliminary data.</text>
</comment>
<name>A0A7J4IYL8_9ARCH</name>
<gene>
    <name evidence="1" type="ORF">HA254_07580</name>
</gene>
<protein>
    <submittedName>
        <fullName evidence="1">Uncharacterized protein</fullName>
    </submittedName>
</protein>
<reference evidence="2" key="1">
    <citation type="journal article" date="2020" name="bioRxiv">
        <title>A rank-normalized archaeal taxonomy based on genome phylogeny resolves widespread incomplete and uneven classifications.</title>
        <authorList>
            <person name="Rinke C."/>
            <person name="Chuvochina M."/>
            <person name="Mussig A.J."/>
            <person name="Chaumeil P.-A."/>
            <person name="Waite D.W."/>
            <person name="Whitman W.B."/>
            <person name="Parks D.H."/>
            <person name="Hugenholtz P."/>
        </authorList>
    </citation>
    <scope>NUCLEOTIDE SEQUENCE [LARGE SCALE GENOMIC DNA]</scope>
</reference>